<evidence type="ECO:0000256" key="3">
    <source>
        <dbReference type="ARBA" id="ARBA00022912"/>
    </source>
</evidence>
<dbReference type="AlphaFoldDB" id="A0A1R2BZH9"/>
<proteinExistence type="inferred from homology"/>
<sequence length="158" mass="17696">MFTETLHQILPGLFISDKLAASNPGLLKRSGITHIIVCAAEIKGKHNKEFTTLHLNLEDNKTCELEKIMNPCVNFIKKAKRLKGNTLLYDNDGKSRSVSIAIGYMIEVHGYKYYSALNHIKRFHSVAAPSKNFVDQLMAIEAKEKKLAAEEACNCAIF</sequence>
<dbReference type="PANTHER" id="PTHR45961">
    <property type="entry name" value="IP21249P"/>
    <property type="match status" value="1"/>
</dbReference>
<dbReference type="Gene3D" id="3.90.190.10">
    <property type="entry name" value="Protein tyrosine phosphatase superfamily"/>
    <property type="match status" value="1"/>
</dbReference>
<evidence type="ECO:0000259" key="4">
    <source>
        <dbReference type="PROSITE" id="PS50054"/>
    </source>
</evidence>
<name>A0A1R2BZH9_9CILI</name>
<dbReference type="PROSITE" id="PS50054">
    <property type="entry name" value="TYR_PHOSPHATASE_DUAL"/>
    <property type="match status" value="1"/>
</dbReference>
<dbReference type="OrthoDB" id="10252009at2759"/>
<accession>A0A1R2BZH9</accession>
<dbReference type="Pfam" id="PF00782">
    <property type="entry name" value="DSPc"/>
    <property type="match status" value="1"/>
</dbReference>
<keyword evidence="2" id="KW-0378">Hydrolase</keyword>
<comment type="caution">
    <text evidence="5">The sequence shown here is derived from an EMBL/GenBank/DDBJ whole genome shotgun (WGS) entry which is preliminary data.</text>
</comment>
<dbReference type="CDD" id="cd14498">
    <property type="entry name" value="DSP"/>
    <property type="match status" value="1"/>
</dbReference>
<reference evidence="5 6" key="1">
    <citation type="submission" date="2016-11" db="EMBL/GenBank/DDBJ databases">
        <title>The macronuclear genome of Stentor coeruleus: a giant cell with tiny introns.</title>
        <authorList>
            <person name="Slabodnick M."/>
            <person name="Ruby J.G."/>
            <person name="Reiff S.B."/>
            <person name="Swart E.C."/>
            <person name="Gosai S."/>
            <person name="Prabakaran S."/>
            <person name="Witkowska E."/>
            <person name="Larue G.E."/>
            <person name="Fisher S."/>
            <person name="Freeman R.M."/>
            <person name="Gunawardena J."/>
            <person name="Chu W."/>
            <person name="Stover N.A."/>
            <person name="Gregory B.D."/>
            <person name="Nowacki M."/>
            <person name="Derisi J."/>
            <person name="Roy S.W."/>
            <person name="Marshall W.F."/>
            <person name="Sood P."/>
        </authorList>
    </citation>
    <scope>NUCLEOTIDE SEQUENCE [LARGE SCALE GENOMIC DNA]</scope>
    <source>
        <strain evidence="5">WM001</strain>
    </source>
</reference>
<dbReference type="GO" id="GO:0004721">
    <property type="term" value="F:phosphoprotein phosphatase activity"/>
    <property type="evidence" value="ECO:0007669"/>
    <property type="project" value="UniProtKB-KW"/>
</dbReference>
<dbReference type="EMBL" id="MPUH01000350">
    <property type="protein sequence ID" value="OMJ82184.1"/>
    <property type="molecule type" value="Genomic_DNA"/>
</dbReference>
<evidence type="ECO:0000313" key="5">
    <source>
        <dbReference type="EMBL" id="OMJ82184.1"/>
    </source>
</evidence>
<protein>
    <recommendedName>
        <fullName evidence="4">Tyrosine-protein phosphatase domain-containing protein</fullName>
    </recommendedName>
</protein>
<evidence type="ECO:0000256" key="2">
    <source>
        <dbReference type="ARBA" id="ARBA00022801"/>
    </source>
</evidence>
<dbReference type="InterPro" id="IPR052103">
    <property type="entry name" value="Dual_spec_Phospatases"/>
</dbReference>
<evidence type="ECO:0000313" key="6">
    <source>
        <dbReference type="Proteomes" id="UP000187209"/>
    </source>
</evidence>
<keyword evidence="6" id="KW-1185">Reference proteome</keyword>
<dbReference type="PANTHER" id="PTHR45961:SF6">
    <property type="entry name" value="IP21249P"/>
    <property type="match status" value="1"/>
</dbReference>
<organism evidence="5 6">
    <name type="scientific">Stentor coeruleus</name>
    <dbReference type="NCBI Taxonomy" id="5963"/>
    <lineage>
        <taxon>Eukaryota</taxon>
        <taxon>Sar</taxon>
        <taxon>Alveolata</taxon>
        <taxon>Ciliophora</taxon>
        <taxon>Postciliodesmatophora</taxon>
        <taxon>Heterotrichea</taxon>
        <taxon>Heterotrichida</taxon>
        <taxon>Stentoridae</taxon>
        <taxon>Stentor</taxon>
    </lineage>
</organism>
<gene>
    <name evidence="5" type="ORF">SteCoe_17203</name>
</gene>
<evidence type="ECO:0000256" key="1">
    <source>
        <dbReference type="ARBA" id="ARBA00008601"/>
    </source>
</evidence>
<dbReference type="SUPFAM" id="SSF52799">
    <property type="entry name" value="(Phosphotyrosine protein) phosphatases II"/>
    <property type="match status" value="1"/>
</dbReference>
<dbReference type="InterPro" id="IPR000340">
    <property type="entry name" value="Dual-sp_phosphatase_cat-dom"/>
</dbReference>
<comment type="similarity">
    <text evidence="1">Belongs to the protein-tyrosine phosphatase family. Non-receptor class dual specificity subfamily.</text>
</comment>
<feature type="domain" description="Tyrosine-protein phosphatase" evidence="4">
    <location>
        <begin position="4"/>
        <end position="146"/>
    </location>
</feature>
<keyword evidence="3" id="KW-0904">Protein phosphatase</keyword>
<dbReference type="SMART" id="SM00195">
    <property type="entry name" value="DSPc"/>
    <property type="match status" value="1"/>
</dbReference>
<dbReference type="Proteomes" id="UP000187209">
    <property type="component" value="Unassembled WGS sequence"/>
</dbReference>
<dbReference type="InterPro" id="IPR029021">
    <property type="entry name" value="Prot-tyrosine_phosphatase-like"/>
</dbReference>
<dbReference type="InterPro" id="IPR020422">
    <property type="entry name" value="TYR_PHOSPHATASE_DUAL_dom"/>
</dbReference>